<dbReference type="Gene3D" id="3.30.420.40">
    <property type="match status" value="1"/>
</dbReference>
<gene>
    <name evidence="6" type="ORF">TTHERM_000241859</name>
</gene>
<dbReference type="GO" id="GO:0017110">
    <property type="term" value="F:nucleoside diphosphate phosphatase activity"/>
    <property type="evidence" value="ECO:0007669"/>
    <property type="project" value="TreeGrafter"/>
</dbReference>
<name>W7WY80_TETTS</name>
<evidence type="ECO:0000313" key="7">
    <source>
        <dbReference type="Proteomes" id="UP000009168"/>
    </source>
</evidence>
<keyword evidence="5" id="KW-0732">Signal</keyword>
<keyword evidence="4" id="KW-1133">Transmembrane helix</keyword>
<dbReference type="EMBL" id="GG662443">
    <property type="protein sequence ID" value="EWS71795.1"/>
    <property type="molecule type" value="Genomic_DNA"/>
</dbReference>
<evidence type="ECO:0000256" key="2">
    <source>
        <dbReference type="ARBA" id="ARBA00022801"/>
    </source>
</evidence>
<keyword evidence="4" id="KW-0812">Transmembrane</keyword>
<organism evidence="6 7">
    <name type="scientific">Tetrahymena thermophila (strain SB210)</name>
    <dbReference type="NCBI Taxonomy" id="312017"/>
    <lineage>
        <taxon>Eukaryota</taxon>
        <taxon>Sar</taxon>
        <taxon>Alveolata</taxon>
        <taxon>Ciliophora</taxon>
        <taxon>Intramacronucleata</taxon>
        <taxon>Oligohymenophorea</taxon>
        <taxon>Hymenostomatida</taxon>
        <taxon>Tetrahymenina</taxon>
        <taxon>Tetrahymenidae</taxon>
        <taxon>Tetrahymena</taxon>
    </lineage>
</organism>
<dbReference type="Pfam" id="PF01150">
    <property type="entry name" value="GDA1_CD39"/>
    <property type="match status" value="1"/>
</dbReference>
<dbReference type="KEGG" id="tet:TTHERM_000241859"/>
<proteinExistence type="inferred from homology"/>
<dbReference type="GO" id="GO:0016020">
    <property type="term" value="C:membrane"/>
    <property type="evidence" value="ECO:0007669"/>
    <property type="project" value="TreeGrafter"/>
</dbReference>
<keyword evidence="7" id="KW-1185">Reference proteome</keyword>
<accession>W7WY80</accession>
<sequence length="498" mass="58236">MKALIHLILLCLNIKIFICTNKTFNQTQRILGDSFHQQETCLYAFLDSRSSSTRIRLYQSQCRRFSSIPDIQPLIPINSGGQIIFPERIQIDNQNIPLTSIPENEKDFGDYFRIAFNIISQMKQFYGFNNNVKPFLFFKASSSLRLLEQQQQEKVLNLVRNIFRKQKNFYFLEDSWVGIVSREDEIQFLWLSVNYAFQKIRSQAIESFSISNTLAVIEIGSAYSQIASSSFQDYNRFLDLPQKTRIQIYSNIFLGYGIDQVIKSILVQENYESCFQKTDGFTQALINQHGFPVQVDGNYDFDNCTNVLLNFMRIDNCKYPRFGKLQDCSSFSKMKQLSDQQEVVGLSSIYFAKEKLYQKLKLQGDTFSLKDFRKQVKQFCSFTLTRKEFQQNSGSFTNCIEMMWISTFLIDGLGLLNSKMTSVYYQKFFSLDWPLGSLLYDISKIQCDYLDTNQCTNQVLLNDIFNIQNTNYISKFNHSYMINSFYIILSFLVFNLLI</sequence>
<evidence type="ECO:0000313" key="6">
    <source>
        <dbReference type="EMBL" id="EWS71795.1"/>
    </source>
</evidence>
<dbReference type="OrthoDB" id="6372431at2759"/>
<dbReference type="InParanoid" id="W7WY80"/>
<keyword evidence="2" id="KW-0378">Hydrolase</keyword>
<keyword evidence="4" id="KW-0472">Membrane</keyword>
<dbReference type="PANTHER" id="PTHR11782">
    <property type="entry name" value="ADENOSINE/GUANOSINE DIPHOSPHATASE"/>
    <property type="match status" value="1"/>
</dbReference>
<dbReference type="RefSeq" id="XP_012655682.1">
    <property type="nucleotide sequence ID" value="XM_012800228.1"/>
</dbReference>
<dbReference type="Gene3D" id="3.30.420.150">
    <property type="entry name" value="Exopolyphosphatase. Domain 2"/>
    <property type="match status" value="1"/>
</dbReference>
<evidence type="ECO:0000256" key="1">
    <source>
        <dbReference type="ARBA" id="ARBA00009283"/>
    </source>
</evidence>
<feature type="active site" description="Proton acceptor" evidence="3">
    <location>
        <position position="185"/>
    </location>
</feature>
<evidence type="ECO:0000256" key="3">
    <source>
        <dbReference type="PIRSR" id="PIRSR600407-1"/>
    </source>
</evidence>
<evidence type="ECO:0000256" key="5">
    <source>
        <dbReference type="SAM" id="SignalP"/>
    </source>
</evidence>
<comment type="similarity">
    <text evidence="1">Belongs to the GDA1/CD39 NTPase family.</text>
</comment>
<dbReference type="GO" id="GO:0009134">
    <property type="term" value="P:nucleoside diphosphate catabolic process"/>
    <property type="evidence" value="ECO:0007669"/>
    <property type="project" value="TreeGrafter"/>
</dbReference>
<dbReference type="GeneID" id="24437965"/>
<feature type="signal peptide" evidence="5">
    <location>
        <begin position="1"/>
        <end position="19"/>
    </location>
</feature>
<dbReference type="PANTHER" id="PTHR11782:SF83">
    <property type="entry name" value="GUANOSINE-DIPHOSPHATASE"/>
    <property type="match status" value="1"/>
</dbReference>
<dbReference type="Proteomes" id="UP000009168">
    <property type="component" value="Unassembled WGS sequence"/>
</dbReference>
<dbReference type="InterPro" id="IPR000407">
    <property type="entry name" value="GDA1_CD39_NTPase"/>
</dbReference>
<protein>
    <submittedName>
        <fullName evidence="6">GDA1/CD39 nucleoside phosphatase family protein</fullName>
    </submittedName>
</protein>
<dbReference type="AlphaFoldDB" id="W7WY80"/>
<reference evidence="7" key="1">
    <citation type="journal article" date="2006" name="PLoS Biol.">
        <title>Macronuclear genome sequence of the ciliate Tetrahymena thermophila, a model eukaryote.</title>
        <authorList>
            <person name="Eisen J.A."/>
            <person name="Coyne R.S."/>
            <person name="Wu M."/>
            <person name="Wu D."/>
            <person name="Thiagarajan M."/>
            <person name="Wortman J.R."/>
            <person name="Badger J.H."/>
            <person name="Ren Q."/>
            <person name="Amedeo P."/>
            <person name="Jones K.M."/>
            <person name="Tallon L.J."/>
            <person name="Delcher A.L."/>
            <person name="Salzberg S.L."/>
            <person name="Silva J.C."/>
            <person name="Haas B.J."/>
            <person name="Majoros W.H."/>
            <person name="Farzad M."/>
            <person name="Carlton J.M."/>
            <person name="Smith R.K. Jr."/>
            <person name="Garg J."/>
            <person name="Pearlman R.E."/>
            <person name="Karrer K.M."/>
            <person name="Sun L."/>
            <person name="Manning G."/>
            <person name="Elde N.C."/>
            <person name="Turkewitz A.P."/>
            <person name="Asai D.J."/>
            <person name="Wilkes D.E."/>
            <person name="Wang Y."/>
            <person name="Cai H."/>
            <person name="Collins K."/>
            <person name="Stewart B.A."/>
            <person name="Lee S.R."/>
            <person name="Wilamowska K."/>
            <person name="Weinberg Z."/>
            <person name="Ruzzo W.L."/>
            <person name="Wloga D."/>
            <person name="Gaertig J."/>
            <person name="Frankel J."/>
            <person name="Tsao C.-C."/>
            <person name="Gorovsky M.A."/>
            <person name="Keeling P.J."/>
            <person name="Waller R.F."/>
            <person name="Patron N.J."/>
            <person name="Cherry J.M."/>
            <person name="Stover N.A."/>
            <person name="Krieger C.J."/>
            <person name="del Toro C."/>
            <person name="Ryder H.F."/>
            <person name="Williamson S.C."/>
            <person name="Barbeau R.A."/>
            <person name="Hamilton E.P."/>
            <person name="Orias E."/>
        </authorList>
    </citation>
    <scope>NUCLEOTIDE SEQUENCE [LARGE SCALE GENOMIC DNA]</scope>
    <source>
        <strain evidence="7">SB210</strain>
    </source>
</reference>
<feature type="transmembrane region" description="Helical" evidence="4">
    <location>
        <begin position="480"/>
        <end position="497"/>
    </location>
</feature>
<evidence type="ECO:0000256" key="4">
    <source>
        <dbReference type="SAM" id="Phobius"/>
    </source>
</evidence>
<feature type="chain" id="PRO_5004906195" evidence="5">
    <location>
        <begin position="20"/>
        <end position="498"/>
    </location>
</feature>